<proteinExistence type="predicted"/>
<dbReference type="VEuPathDB" id="FungiDB:B1J91_G08492g"/>
<evidence type="ECO:0000259" key="1">
    <source>
        <dbReference type="Pfam" id="PF10373"/>
    </source>
</evidence>
<accession>A0A0W0EH84</accession>
<dbReference type="InterPro" id="IPR011990">
    <property type="entry name" value="TPR-like_helical_dom_sf"/>
</dbReference>
<comment type="caution">
    <text evidence="2">The sequence shown here is derived from an EMBL/GenBank/DDBJ whole genome shotgun (WGS) entry which is preliminary data.</text>
</comment>
<dbReference type="VEuPathDB" id="FungiDB:GWK60_G08239"/>
<dbReference type="SUPFAM" id="SSF48452">
    <property type="entry name" value="TPR-like"/>
    <property type="match status" value="1"/>
</dbReference>
<evidence type="ECO:0000313" key="2">
    <source>
        <dbReference type="EMBL" id="KTB06182.1"/>
    </source>
</evidence>
<dbReference type="EMBL" id="LLZZ01000110">
    <property type="protein sequence ID" value="KTB06182.1"/>
    <property type="molecule type" value="Genomic_DNA"/>
</dbReference>
<evidence type="ECO:0000313" key="3">
    <source>
        <dbReference type="Proteomes" id="UP000054886"/>
    </source>
</evidence>
<dbReference type="InterPro" id="IPR018834">
    <property type="entry name" value="DNA/RNA-bd_Est1-type"/>
</dbReference>
<dbReference type="AlphaFoldDB" id="A0A0W0EH84"/>
<name>A0A0W0EH84_CANGB</name>
<organism evidence="2 3">
    <name type="scientific">Candida glabrata</name>
    <name type="common">Yeast</name>
    <name type="synonym">Torulopsis glabrata</name>
    <dbReference type="NCBI Taxonomy" id="5478"/>
    <lineage>
        <taxon>Eukaryota</taxon>
        <taxon>Fungi</taxon>
        <taxon>Dikarya</taxon>
        <taxon>Ascomycota</taxon>
        <taxon>Saccharomycotina</taxon>
        <taxon>Saccharomycetes</taxon>
        <taxon>Saccharomycetales</taxon>
        <taxon>Saccharomycetaceae</taxon>
        <taxon>Nakaseomyces</taxon>
    </lineage>
</organism>
<dbReference type="Pfam" id="PF10373">
    <property type="entry name" value="EST1_DNA_bind"/>
    <property type="match status" value="1"/>
</dbReference>
<dbReference type="VEuPathDB" id="FungiDB:GVI51_G08371"/>
<protein>
    <submittedName>
        <fullName evidence="2">Telomere elongation protein EST1</fullName>
    </submittedName>
</protein>
<dbReference type="VEuPathDB" id="FungiDB:CAGL0G08492g"/>
<feature type="domain" description="DNA/RNA-binding" evidence="1">
    <location>
        <begin position="282"/>
        <end position="470"/>
    </location>
</feature>
<reference evidence="2 3" key="1">
    <citation type="submission" date="2015-10" db="EMBL/GenBank/DDBJ databases">
        <title>Draft genomes sequences of Candida glabrata isolates 1A, 1B, 2A, 2B, 3A and 3B.</title>
        <authorList>
            <person name="Haavelsrud O.E."/>
            <person name="Gaustad P."/>
        </authorList>
    </citation>
    <scope>NUCLEOTIDE SEQUENCE [LARGE SCALE GENOMIC DNA]</scope>
    <source>
        <strain evidence="2">910700640</strain>
    </source>
</reference>
<gene>
    <name evidence="2" type="ORF">AO440_001836</name>
</gene>
<sequence length="528" mass="61413">MKGLKSGALIDANDDIERRLLDFKASFRALLDDRNYAFVDRQHICGLIRKLNDVRVYVIHYIQSYSSNNLTVSQSKLGTVTLNDVIYLSWKHIYYYILCRLLRILATLKRKKRSLNLSTQYKKCFKGFKVLISDILSALKEILLTVLTLADPNAIFSPTIIKQLLSILNVESLPTKTTISASARISLPIIQSVNQLLLHIGDTQVKSSFILGKSLGFDIPNTYYLSSLITPYEGTCRQKIADYFWETKMYDNFIIKLIESMIVPTRNTRPTQIMFLEYFKRYTRSSFATFINYCIKIINKGDIEQSMSLETEGILQFFQNPSQILDQALLMIYFFHICPLLASHGNFEYEYDNIKKLSYKNLDDRHKAILQLIFEILESHVLTQMPNNEDLQISDLVLLRLILVWIKTNRPILFFAHRRRPFIHQMASIQQKYAVQYQISNANKIIHRPKRLYLFKEDIDYRGLICFGSELTDFNDELIQSCEDVADRIMGFVDQQDKLSEEDELKLRYLAICSSINKFNGQTTNTIS</sequence>
<dbReference type="Proteomes" id="UP000054886">
    <property type="component" value="Unassembled WGS sequence"/>
</dbReference>